<proteinExistence type="predicted"/>
<dbReference type="Proteomes" id="UP000648482">
    <property type="component" value="Unassembled WGS sequence"/>
</dbReference>
<accession>A0ABR9E111</accession>
<keyword evidence="3" id="KW-1185">Reference proteome</keyword>
<comment type="caution">
    <text evidence="2">The sequence shown here is derived from an EMBL/GenBank/DDBJ whole genome shotgun (WGS) entry which is preliminary data.</text>
</comment>
<organism evidence="2 3">
    <name type="scientific">Pseudoalteromonas aliena SW19</name>
    <dbReference type="NCBI Taxonomy" id="1314866"/>
    <lineage>
        <taxon>Bacteria</taxon>
        <taxon>Pseudomonadati</taxon>
        <taxon>Pseudomonadota</taxon>
        <taxon>Gammaproteobacteria</taxon>
        <taxon>Alteromonadales</taxon>
        <taxon>Pseudoalteromonadaceae</taxon>
        <taxon>Pseudoalteromonas</taxon>
    </lineage>
</organism>
<reference evidence="2 3" key="1">
    <citation type="submission" date="2015-06" db="EMBL/GenBank/DDBJ databases">
        <title>Genome sequence of Pseudoalteromonas aliena.</title>
        <authorList>
            <person name="Xie B.-B."/>
            <person name="Rong J.-C."/>
            <person name="Qin Q.-L."/>
            <person name="Zhang Y.-Z."/>
        </authorList>
    </citation>
    <scope>NUCLEOTIDE SEQUENCE [LARGE SCALE GENOMIC DNA]</scope>
    <source>
        <strain evidence="2 3">SW19</strain>
    </source>
</reference>
<protein>
    <submittedName>
        <fullName evidence="2">Uncharacterized protein</fullName>
    </submittedName>
</protein>
<sequence length="51" mass="5579">MNKAAGDPFYTPVNNMSNPSKMKPEGSTCLASMPSYRLFMGNTTLHRLSLA</sequence>
<feature type="region of interest" description="Disordered" evidence="1">
    <location>
        <begin position="1"/>
        <end position="27"/>
    </location>
</feature>
<evidence type="ECO:0000256" key="1">
    <source>
        <dbReference type="SAM" id="MobiDB-lite"/>
    </source>
</evidence>
<evidence type="ECO:0000313" key="2">
    <source>
        <dbReference type="EMBL" id="MBE0360284.1"/>
    </source>
</evidence>
<gene>
    <name evidence="2" type="ORF">PALI_a2247</name>
</gene>
<name>A0ABR9E111_9GAMM</name>
<evidence type="ECO:0000313" key="3">
    <source>
        <dbReference type="Proteomes" id="UP000648482"/>
    </source>
</evidence>
<dbReference type="EMBL" id="AQGU01000026">
    <property type="protein sequence ID" value="MBE0360284.1"/>
    <property type="molecule type" value="Genomic_DNA"/>
</dbReference>